<protein>
    <recommendedName>
        <fullName evidence="2">F-box domain-containing protein</fullName>
    </recommendedName>
</protein>
<keyword evidence="4" id="KW-1185">Reference proteome</keyword>
<feature type="compositionally biased region" description="Low complexity" evidence="1">
    <location>
        <begin position="689"/>
        <end position="704"/>
    </location>
</feature>
<feature type="region of interest" description="Disordered" evidence="1">
    <location>
        <begin position="671"/>
        <end position="767"/>
    </location>
</feature>
<feature type="compositionally biased region" description="Low complexity" evidence="1">
    <location>
        <begin position="742"/>
        <end position="754"/>
    </location>
</feature>
<gene>
    <name evidence="3" type="ORF">EX30DRAFT_393995</name>
</gene>
<organism evidence="3 4">
    <name type="scientific">Ascodesmis nigricans</name>
    <dbReference type="NCBI Taxonomy" id="341454"/>
    <lineage>
        <taxon>Eukaryota</taxon>
        <taxon>Fungi</taxon>
        <taxon>Dikarya</taxon>
        <taxon>Ascomycota</taxon>
        <taxon>Pezizomycotina</taxon>
        <taxon>Pezizomycetes</taxon>
        <taxon>Pezizales</taxon>
        <taxon>Ascodesmidaceae</taxon>
        <taxon>Ascodesmis</taxon>
    </lineage>
</organism>
<dbReference type="EMBL" id="ML220114">
    <property type="protein sequence ID" value="TGZ82720.1"/>
    <property type="molecule type" value="Genomic_DNA"/>
</dbReference>
<dbReference type="InterPro" id="IPR001810">
    <property type="entry name" value="F-box_dom"/>
</dbReference>
<dbReference type="SUPFAM" id="SSF52047">
    <property type="entry name" value="RNI-like"/>
    <property type="match status" value="1"/>
</dbReference>
<dbReference type="Proteomes" id="UP000298138">
    <property type="component" value="Unassembled WGS sequence"/>
</dbReference>
<accession>A0A4S2N0Z4</accession>
<feature type="compositionally biased region" description="Polar residues" evidence="1">
    <location>
        <begin position="724"/>
        <end position="741"/>
    </location>
</feature>
<dbReference type="Gene3D" id="3.80.10.10">
    <property type="entry name" value="Ribonuclease Inhibitor"/>
    <property type="match status" value="1"/>
</dbReference>
<evidence type="ECO:0000259" key="2">
    <source>
        <dbReference type="PROSITE" id="PS50181"/>
    </source>
</evidence>
<dbReference type="AlphaFoldDB" id="A0A4S2N0Z4"/>
<proteinExistence type="predicted"/>
<name>A0A4S2N0Z4_9PEZI</name>
<feature type="domain" description="F-box" evidence="2">
    <location>
        <begin position="25"/>
        <end position="70"/>
    </location>
</feature>
<evidence type="ECO:0000313" key="3">
    <source>
        <dbReference type="EMBL" id="TGZ82720.1"/>
    </source>
</evidence>
<dbReference type="InterPro" id="IPR032675">
    <property type="entry name" value="LRR_dom_sf"/>
</dbReference>
<evidence type="ECO:0000256" key="1">
    <source>
        <dbReference type="SAM" id="MobiDB-lite"/>
    </source>
</evidence>
<evidence type="ECO:0000313" key="4">
    <source>
        <dbReference type="Proteomes" id="UP000298138"/>
    </source>
</evidence>
<feature type="compositionally biased region" description="Basic and acidic residues" evidence="1">
    <location>
        <begin position="676"/>
        <end position="686"/>
    </location>
</feature>
<dbReference type="OrthoDB" id="5297454at2759"/>
<dbReference type="InParanoid" id="A0A4S2N0Z4"/>
<dbReference type="PROSITE" id="PS50181">
    <property type="entry name" value="FBOX"/>
    <property type="match status" value="1"/>
</dbReference>
<reference evidence="3 4" key="1">
    <citation type="submission" date="2019-04" db="EMBL/GenBank/DDBJ databases">
        <title>Comparative genomics and transcriptomics to analyze fruiting body development in filamentous ascomycetes.</title>
        <authorList>
            <consortium name="DOE Joint Genome Institute"/>
            <person name="Lutkenhaus R."/>
            <person name="Traeger S."/>
            <person name="Breuer J."/>
            <person name="Kuo A."/>
            <person name="Lipzen A."/>
            <person name="Pangilinan J."/>
            <person name="Dilworth D."/>
            <person name="Sandor L."/>
            <person name="Poggeler S."/>
            <person name="Barry K."/>
            <person name="Grigoriev I.V."/>
            <person name="Nowrousian M."/>
        </authorList>
    </citation>
    <scope>NUCLEOTIDE SEQUENCE [LARGE SCALE GENOMIC DNA]</scope>
    <source>
        <strain evidence="3 4">CBS 389.68</strain>
    </source>
</reference>
<sequence length="854" mass="97551">MSPPALFPAVTFLHSAPAPRIPSVPFCFADLPLDLFALVLDFLTSCDLARFARVAKFHNTVITPKLYKDVRIKLIPDCSKGGKPLYVKTVENCLLALVRKNAKYVESFAFHIDGGLLREYDITDHGYDLIAEGAFMVPLTVAVENMPRLNSFTYHSVSLPDYNLLKALQSRPCLEHLELQFTGSWECGRESKDVDITGFKNLKTLHVHGLIRQYIVNQLRTIADACPQLEHLNIGYQVDYQKFWSTSHDDSSSFWLCPPVFEVMWAEKPDPRYKDYDPYKEFDALGYHWADCDFPDDTATKMVERPHLKSFSVANIFCGWDDFGPLWRRVFTDTPISNLTCLTLYNIIDQNDDARWSFTSDFSGDESESVDSYGSYSTQDSGYNGYHGYGYDNEYDDEYDHYGGYADYDPPESDELTDSVLASMADDIYGGLSQLIALDTEASRRIITSDNKLTLFFYEAIRSGRLRLRQLRIKCNKWVSFVPVLKEIDSLELLHLETLTTPGLMYHHLIPAIAKNQDLKELRCETFGPGRMSDRHRACLNHSPKEERLANKELNLMLGSFPNMQNLCLDVNWSEAQWRRICTVLPTRFPDLTAIRIHSLNDWSKIPSEVRFSPGTVPGCIKDQEAERRASRLVNYYSEHALRKGTEYKLRWVVIRQSWYHTERRLVEAMPDDALEDTREDEKIEEGGTENNTPTVDTTGTTTPAPEMDLDHPPPIKTIFEAPPSSNTHHSLRPRNTLNGPSTRSTGSSTTTATKNLPVTAMSPREKQNISYLKPPAKQKKRLSPTQLQKQKALEIEELVKKRGWETVMWQVPGRHAAKLAKGVGRDGVREMIEAYDGNSLLRFAEEEPERELW</sequence>